<feature type="transmembrane region" description="Helical" evidence="7">
    <location>
        <begin position="182"/>
        <end position="204"/>
    </location>
</feature>
<feature type="transmembrane region" description="Helical" evidence="7">
    <location>
        <begin position="61"/>
        <end position="79"/>
    </location>
</feature>
<evidence type="ECO:0000256" key="7">
    <source>
        <dbReference type="SAM" id="Phobius"/>
    </source>
</evidence>
<dbReference type="InterPro" id="IPR045018">
    <property type="entry name" value="Azg-like"/>
</dbReference>
<feature type="transmembrane region" description="Helical" evidence="7">
    <location>
        <begin position="438"/>
        <end position="467"/>
    </location>
</feature>
<dbReference type="EMBL" id="LR134476">
    <property type="protein sequence ID" value="VEI13090.1"/>
    <property type="molecule type" value="Genomic_DNA"/>
</dbReference>
<dbReference type="GO" id="GO:0005345">
    <property type="term" value="F:purine nucleobase transmembrane transporter activity"/>
    <property type="evidence" value="ECO:0007669"/>
    <property type="project" value="TreeGrafter"/>
</dbReference>
<evidence type="ECO:0000256" key="3">
    <source>
        <dbReference type="ARBA" id="ARBA00022448"/>
    </source>
</evidence>
<dbReference type="AlphaFoldDB" id="A0A3S4X5G8"/>
<comment type="similarity">
    <text evidence="2">Belongs to the nucleobase:cation symporter-2 (NCS2) (TC 2.A.40) family. Azg-like subfamily.</text>
</comment>
<keyword evidence="6 7" id="KW-0472">Membrane</keyword>
<dbReference type="PANTHER" id="PTHR43337:SF1">
    <property type="entry name" value="XANTHINE_URACIL PERMEASE C887.17-RELATED"/>
    <property type="match status" value="1"/>
</dbReference>
<dbReference type="KEGG" id="tbw:NCTC13354_00792"/>
<feature type="transmembrane region" description="Helical" evidence="7">
    <location>
        <begin position="151"/>
        <end position="170"/>
    </location>
</feature>
<dbReference type="GO" id="GO:0012505">
    <property type="term" value="C:endomembrane system"/>
    <property type="evidence" value="ECO:0007669"/>
    <property type="project" value="UniProtKB-SubCell"/>
</dbReference>
<proteinExistence type="inferred from homology"/>
<keyword evidence="4 7" id="KW-0812">Transmembrane</keyword>
<evidence type="ECO:0000256" key="1">
    <source>
        <dbReference type="ARBA" id="ARBA00004127"/>
    </source>
</evidence>
<dbReference type="Proteomes" id="UP000269542">
    <property type="component" value="Chromosome"/>
</dbReference>
<dbReference type="GO" id="GO:0005886">
    <property type="term" value="C:plasma membrane"/>
    <property type="evidence" value="ECO:0007669"/>
    <property type="project" value="TreeGrafter"/>
</dbReference>
<dbReference type="PANTHER" id="PTHR43337">
    <property type="entry name" value="XANTHINE/URACIL PERMEASE C887.17-RELATED"/>
    <property type="match status" value="1"/>
</dbReference>
<feature type="transmembrane region" description="Helical" evidence="7">
    <location>
        <begin position="124"/>
        <end position="145"/>
    </location>
</feature>
<keyword evidence="3" id="KW-0813">Transport</keyword>
<dbReference type="InterPro" id="IPR006043">
    <property type="entry name" value="NCS2"/>
</dbReference>
<reference evidence="8 9" key="1">
    <citation type="submission" date="2018-12" db="EMBL/GenBank/DDBJ databases">
        <authorList>
            <consortium name="Pathogen Informatics"/>
        </authorList>
    </citation>
    <scope>NUCLEOTIDE SEQUENCE [LARGE SCALE GENOMIC DNA]</scope>
    <source>
        <strain evidence="8 9">NCTC13354</strain>
    </source>
</reference>
<gene>
    <name evidence="8" type="primary">purP</name>
    <name evidence="8" type="ORF">NCTC13354_00792</name>
</gene>
<feature type="transmembrane region" description="Helical" evidence="7">
    <location>
        <begin position="479"/>
        <end position="496"/>
    </location>
</feature>
<evidence type="ECO:0000313" key="8">
    <source>
        <dbReference type="EMBL" id="VEI13090.1"/>
    </source>
</evidence>
<feature type="transmembrane region" description="Helical" evidence="7">
    <location>
        <begin position="99"/>
        <end position="117"/>
    </location>
</feature>
<evidence type="ECO:0000256" key="6">
    <source>
        <dbReference type="ARBA" id="ARBA00023136"/>
    </source>
</evidence>
<accession>A0A3S4X5G8</accession>
<feature type="transmembrane region" description="Helical" evidence="7">
    <location>
        <begin position="248"/>
        <end position="266"/>
    </location>
</feature>
<sequence length="506" mass="52546">MGAAYFWSNGETKFAPVVLLCETQEVNTQQTSTRTSTPTGWLDRTFHITERGSTIGQELRGGLVTFFSMVYILVLNPLILSGPDSTGAFLGGGNEPNVAAIAAGTALVAGIMTILMGAVANFPLALAAGLGLNSIIAYTVVQLPGMTWADGMGIIVIEGIVIVLLVITGLREAIFRAVPQVLRTAISVGIGLFIALVGLVNAGIVSSGEGTPLVFGVNGSISTWPLVVFIFGLFLAIALLARRVKGAILWSIVISTVLAVVVEAVGKVGGWGLTEPKLTGSPINIPEFSTLGEFSIVGPFQKLGVLAVAVLAFSVMLADFFDTMGTMVAVASEGDLLDDDGNPPRTQAILLVDSVGAIAGGMGGVSSNTSFVESATGVGEGARTGLSAIFTGILFLASTFLAPLFAVVPSQAAAPALVVVGFMMMQQVVDIDWEDLSVAIPAFITIIFMPFGYSITVGIGVGFIAYAFMQTVIGKAKNVHPLMWITAGLFVIYFLMDPITRALGIA</sequence>
<comment type="subcellular location">
    <subcellularLocation>
        <location evidence="1">Endomembrane system</location>
        <topology evidence="1">Multi-pass membrane protein</topology>
    </subcellularLocation>
</comment>
<feature type="transmembrane region" description="Helical" evidence="7">
    <location>
        <begin position="393"/>
        <end position="418"/>
    </location>
</feature>
<feature type="transmembrane region" description="Helical" evidence="7">
    <location>
        <begin position="224"/>
        <end position="241"/>
    </location>
</feature>
<evidence type="ECO:0000256" key="2">
    <source>
        <dbReference type="ARBA" id="ARBA00005697"/>
    </source>
</evidence>
<feature type="transmembrane region" description="Helical" evidence="7">
    <location>
        <begin position="303"/>
        <end position="321"/>
    </location>
</feature>
<name>A0A3S4X5G8_9ACTO</name>
<dbReference type="OrthoDB" id="9808458at2"/>
<organism evidence="8 9">
    <name type="scientific">Trueperella bialowiezensis</name>
    <dbReference type="NCBI Taxonomy" id="312285"/>
    <lineage>
        <taxon>Bacteria</taxon>
        <taxon>Bacillati</taxon>
        <taxon>Actinomycetota</taxon>
        <taxon>Actinomycetes</taxon>
        <taxon>Actinomycetales</taxon>
        <taxon>Actinomycetaceae</taxon>
        <taxon>Trueperella</taxon>
    </lineage>
</organism>
<keyword evidence="5 7" id="KW-1133">Transmembrane helix</keyword>
<evidence type="ECO:0000256" key="4">
    <source>
        <dbReference type="ARBA" id="ARBA00022692"/>
    </source>
</evidence>
<keyword evidence="9" id="KW-1185">Reference proteome</keyword>
<protein>
    <submittedName>
        <fullName evidence="8">Probable adenine permease PurP</fullName>
    </submittedName>
</protein>
<dbReference type="Pfam" id="PF00860">
    <property type="entry name" value="Xan_ur_permease"/>
    <property type="match status" value="1"/>
</dbReference>
<evidence type="ECO:0000256" key="5">
    <source>
        <dbReference type="ARBA" id="ARBA00022989"/>
    </source>
</evidence>
<evidence type="ECO:0000313" key="9">
    <source>
        <dbReference type="Proteomes" id="UP000269542"/>
    </source>
</evidence>